<dbReference type="Proteomes" id="UP000288096">
    <property type="component" value="Unassembled WGS sequence"/>
</dbReference>
<name>A0A401FZ95_9BACT</name>
<comment type="caution">
    <text evidence="1">The sequence shown here is derived from an EMBL/GenBank/DDBJ whole genome shotgun (WGS) entry which is preliminary data.</text>
</comment>
<organism evidence="1 2">
    <name type="scientific">Desulfonema ishimotonii</name>
    <dbReference type="NCBI Taxonomy" id="45657"/>
    <lineage>
        <taxon>Bacteria</taxon>
        <taxon>Pseudomonadati</taxon>
        <taxon>Thermodesulfobacteriota</taxon>
        <taxon>Desulfobacteria</taxon>
        <taxon>Desulfobacterales</taxon>
        <taxon>Desulfococcaceae</taxon>
        <taxon>Desulfonema</taxon>
    </lineage>
</organism>
<dbReference type="EMBL" id="BEXT01000001">
    <property type="protein sequence ID" value="GBC62285.1"/>
    <property type="molecule type" value="Genomic_DNA"/>
</dbReference>
<protein>
    <submittedName>
        <fullName evidence="1">Uncharacterized protein</fullName>
    </submittedName>
</protein>
<evidence type="ECO:0000313" key="1">
    <source>
        <dbReference type="EMBL" id="GBC62285.1"/>
    </source>
</evidence>
<reference evidence="2" key="2">
    <citation type="submission" date="2019-01" db="EMBL/GenBank/DDBJ databases">
        <title>Genome sequence of Desulfonema ishimotonii strain Tokyo 01.</title>
        <authorList>
            <person name="Fukui M."/>
        </authorList>
    </citation>
    <scope>NUCLEOTIDE SEQUENCE [LARGE SCALE GENOMIC DNA]</scope>
    <source>
        <strain evidence="2">Tokyo 01</strain>
    </source>
</reference>
<evidence type="ECO:0000313" key="2">
    <source>
        <dbReference type="Proteomes" id="UP000288096"/>
    </source>
</evidence>
<keyword evidence="2" id="KW-1185">Reference proteome</keyword>
<dbReference type="AlphaFoldDB" id="A0A401FZ95"/>
<dbReference type="Gene3D" id="1.10.575.10">
    <property type="entry name" value="P1 Nuclease"/>
    <property type="match status" value="1"/>
</dbReference>
<gene>
    <name evidence="1" type="ORF">DENIS_3254</name>
</gene>
<accession>A0A401FZ95</accession>
<dbReference type="GO" id="GO:0016788">
    <property type="term" value="F:hydrolase activity, acting on ester bonds"/>
    <property type="evidence" value="ECO:0007669"/>
    <property type="project" value="InterPro"/>
</dbReference>
<dbReference type="InterPro" id="IPR008947">
    <property type="entry name" value="PLipase_C/P1_nuclease_dom_sf"/>
</dbReference>
<sequence length="868" mass="98547">MEKASIASETLKSIGFENGFESNLVFISDDPLYEGRIGSPGNISEWIAHGSEWEDGILLNRYPLLAYEGISYGHFYDPWNDTGFMGYNDDEEYTEIGQSLINRANDPANEWSYPMAKDYYYAALTGDSTKYDHWPLMRQFTYPIYSANPLGKKNMSETERNRFFTWTFQSLGHILHLIADSSVPAHTRNDAHSIDPYTLIFPNKQGESPFGDFDPFERWCWQTVASDAKLNTEPEDSDMNYYGAGSDSWTYWKDRSYIEAPDVFIDMEHFYNEIETLRGSFEESLEQGLAEYSNANFLSKNTIFTYGQPERPDWFSDGSRRYDPENVTIENRTINSVVHCDFVYLRKGDMQHFALCGILYHLAWNDIVIPKFTVNDSQVNEDYAARLIPRAVGYSAGLLDYFFRGKLDITVNNDATLIDPFRKCIDHLELTVTNSTPDEDITEGKLVLIVKYRMAEDEPYQYITGDISESFSLGTGMTSDTISFDFPFDPYNPENTKQGIPLDAQEASIYVVYRGQLGNEEDGIAVGMLRDLNSGSEDEEASNVRDFIPETAQGLDITLPEKNVWSYTESDPASSDPATEGFGHFAFHLTNNTPEDISMENGEITAVIRYRVSESNPFTDYGVEGPPATSSEYYKIIRTASGVDGVAGGAWFPFEADLTSENIPLWATDLFLYVLYRSGGVFFIITKNIYEPTPVYIFNSTDKVCLYDTLYETDSQAAQDIMEEYDEWDKEPETYDDFFLRFSPGDALSASDSCAPRNSCSDCVYPEQENIPPGGYHRIFILGDEYYSYGVSFRSDVRKKYEISKRFTCENQFWKAGSTGRTCPVFHEYETSSGVLVTHGYQLIGNTCFGCGSSDGNPCYEDSETVCY</sequence>
<proteinExistence type="predicted"/>
<reference evidence="2" key="1">
    <citation type="submission" date="2017-11" db="EMBL/GenBank/DDBJ databases">
        <authorList>
            <person name="Watanabe M."/>
            <person name="Kojima H."/>
        </authorList>
    </citation>
    <scope>NUCLEOTIDE SEQUENCE [LARGE SCALE GENOMIC DNA]</scope>
    <source>
        <strain evidence="2">Tokyo 01</strain>
    </source>
</reference>